<evidence type="ECO:0000313" key="2">
    <source>
        <dbReference type="EMBL" id="KKL71364.1"/>
    </source>
</evidence>
<dbReference type="AlphaFoldDB" id="A0A0F9EBP5"/>
<comment type="caution">
    <text evidence="2">The sequence shown here is derived from an EMBL/GenBank/DDBJ whole genome shotgun (WGS) entry which is preliminary data.</text>
</comment>
<organism evidence="2">
    <name type="scientific">marine sediment metagenome</name>
    <dbReference type="NCBI Taxonomy" id="412755"/>
    <lineage>
        <taxon>unclassified sequences</taxon>
        <taxon>metagenomes</taxon>
        <taxon>ecological metagenomes</taxon>
    </lineage>
</organism>
<proteinExistence type="predicted"/>
<sequence length="206" mass="22127">MPAKTNRRKAPRGPGEQESPPFKAAVEAVTEDTSPQNEVTLQNGVVLSVRSVPPLLIRKAVGKIKRPVVPRAILDKGREEDNPGDPKYNAAMDEYGQQTFDAGANVMLAAGTSLKSVPKGVDKPEDNGWLEVLEAAGFEPDLKSKTSRYLSWLSYYAITSEKDVVLVVMAVTKLSGVPESEVAAAVETFRGGETRGDDNGVQAEDS</sequence>
<gene>
    <name evidence="2" type="ORF">LCGC14_2095640</name>
</gene>
<feature type="region of interest" description="Disordered" evidence="1">
    <location>
        <begin position="1"/>
        <end position="27"/>
    </location>
</feature>
<accession>A0A0F9EBP5</accession>
<dbReference type="EMBL" id="LAZR01025616">
    <property type="protein sequence ID" value="KKL71364.1"/>
    <property type="molecule type" value="Genomic_DNA"/>
</dbReference>
<feature type="compositionally biased region" description="Basic residues" evidence="1">
    <location>
        <begin position="1"/>
        <end position="11"/>
    </location>
</feature>
<protein>
    <submittedName>
        <fullName evidence="2">Uncharacterized protein</fullName>
    </submittedName>
</protein>
<name>A0A0F9EBP5_9ZZZZ</name>
<evidence type="ECO:0000256" key="1">
    <source>
        <dbReference type="SAM" id="MobiDB-lite"/>
    </source>
</evidence>
<reference evidence="2" key="1">
    <citation type="journal article" date="2015" name="Nature">
        <title>Complex archaea that bridge the gap between prokaryotes and eukaryotes.</title>
        <authorList>
            <person name="Spang A."/>
            <person name="Saw J.H."/>
            <person name="Jorgensen S.L."/>
            <person name="Zaremba-Niedzwiedzka K."/>
            <person name="Martijn J."/>
            <person name="Lind A.E."/>
            <person name="van Eijk R."/>
            <person name="Schleper C."/>
            <person name="Guy L."/>
            <person name="Ettema T.J."/>
        </authorList>
    </citation>
    <scope>NUCLEOTIDE SEQUENCE</scope>
</reference>